<evidence type="ECO:0000313" key="2">
    <source>
        <dbReference type="Proteomes" id="UP001241747"/>
    </source>
</evidence>
<dbReference type="Proteomes" id="UP001241747">
    <property type="component" value="Unassembled WGS sequence"/>
</dbReference>
<proteinExistence type="predicted"/>
<sequence>MSDLLIRDLTAHRPLGLRLALGEQPDMARVAVVHALAEQTFYRGREISYLEIRLTSASLASCADGIEDAPAAHLVEHHTG</sequence>
<comment type="caution">
    <text evidence="1">The sequence shown here is derived from an EMBL/GenBank/DDBJ whole genome shotgun (WGS) entry which is preliminary data.</text>
</comment>
<evidence type="ECO:0000313" key="1">
    <source>
        <dbReference type="EMBL" id="MDQ0504173.1"/>
    </source>
</evidence>
<dbReference type="EMBL" id="JAUSVY010000002">
    <property type="protein sequence ID" value="MDQ0504173.1"/>
    <property type="molecule type" value="Genomic_DNA"/>
</dbReference>
<keyword evidence="2" id="KW-1185">Reference proteome</keyword>
<accession>A0ABU0LAK3</accession>
<name>A0ABU0LAK3_XANAG</name>
<gene>
    <name evidence="1" type="ORF">QOZ94_000947</name>
</gene>
<organism evidence="1 2">
    <name type="scientific">Xanthobacter agilis</name>
    <dbReference type="NCBI Taxonomy" id="47492"/>
    <lineage>
        <taxon>Bacteria</taxon>
        <taxon>Pseudomonadati</taxon>
        <taxon>Pseudomonadota</taxon>
        <taxon>Alphaproteobacteria</taxon>
        <taxon>Hyphomicrobiales</taxon>
        <taxon>Xanthobacteraceae</taxon>
        <taxon>Xanthobacter</taxon>
    </lineage>
</organism>
<reference evidence="1 2" key="1">
    <citation type="submission" date="2023-07" db="EMBL/GenBank/DDBJ databases">
        <title>Genomic Encyclopedia of Type Strains, Phase IV (KMG-IV): sequencing the most valuable type-strain genomes for metagenomic binning, comparative biology and taxonomic classification.</title>
        <authorList>
            <person name="Goeker M."/>
        </authorList>
    </citation>
    <scope>NUCLEOTIDE SEQUENCE [LARGE SCALE GENOMIC DNA]</scope>
    <source>
        <strain evidence="1 2">DSM 3770</strain>
    </source>
</reference>
<protein>
    <submittedName>
        <fullName evidence="1">Uncharacterized protein</fullName>
    </submittedName>
</protein>